<dbReference type="EMBL" id="JBHSFV010000005">
    <property type="protein sequence ID" value="MFC4634346.1"/>
    <property type="molecule type" value="Genomic_DNA"/>
</dbReference>
<dbReference type="InterPro" id="IPR004843">
    <property type="entry name" value="Calcineurin-like_PHP"/>
</dbReference>
<organism evidence="2 3">
    <name type="scientific">Dokdonia ponticola</name>
    <dbReference type="NCBI Taxonomy" id="2041041"/>
    <lineage>
        <taxon>Bacteria</taxon>
        <taxon>Pseudomonadati</taxon>
        <taxon>Bacteroidota</taxon>
        <taxon>Flavobacteriia</taxon>
        <taxon>Flavobacteriales</taxon>
        <taxon>Flavobacteriaceae</taxon>
        <taxon>Dokdonia</taxon>
    </lineage>
</organism>
<proteinExistence type="predicted"/>
<dbReference type="PANTHER" id="PTHR37844">
    <property type="entry name" value="SER/THR PROTEIN PHOSPHATASE SUPERFAMILY (AFU_ORTHOLOGUE AFUA_1G14840)"/>
    <property type="match status" value="1"/>
</dbReference>
<comment type="caution">
    <text evidence="2">The sequence shown here is derived from an EMBL/GenBank/DDBJ whole genome shotgun (WGS) entry which is preliminary data.</text>
</comment>
<evidence type="ECO:0000313" key="2">
    <source>
        <dbReference type="EMBL" id="MFC4634346.1"/>
    </source>
</evidence>
<dbReference type="RefSeq" id="WP_379978568.1">
    <property type="nucleotide sequence ID" value="NZ_JBHSFV010000005.1"/>
</dbReference>
<name>A0ABV9HW11_9FLAO</name>
<evidence type="ECO:0000259" key="1">
    <source>
        <dbReference type="Pfam" id="PF00149"/>
    </source>
</evidence>
<dbReference type="InterPro" id="IPR029052">
    <property type="entry name" value="Metallo-depent_PP-like"/>
</dbReference>
<sequence length="250" mass="28922">MLVQICSDLHLELVQNRNWILENPLVPKGDILIIAGDTFYINDQMGTLDFIKKVSDDFKAVYLIPGNHEYYGGYDVSTGLVSTREAIRSNVFLVNNHTETIDGVYFIFSTLWSRIQKNILAVLRGMTDFRKIQYQNKKLTIDHFNALHDACFEFIKSEVQREGKKVVVTHHLPSELCMAAEFKNSLLNDAFCVEKTNFILNSNIDYWIYGHSHRNLKDFEIGSTKMMTNQFGYMGLQEHYSFNLEKIISV</sequence>
<dbReference type="PANTHER" id="PTHR37844:SF1">
    <property type="entry name" value="CALCINEURIN-LIKE PHOSPHOESTERASE DOMAIN-CONTAINING PROTEIN"/>
    <property type="match status" value="1"/>
</dbReference>
<dbReference type="SUPFAM" id="SSF56300">
    <property type="entry name" value="Metallo-dependent phosphatases"/>
    <property type="match status" value="1"/>
</dbReference>
<protein>
    <submittedName>
        <fullName evidence="2">Metallophosphoesterase</fullName>
    </submittedName>
</protein>
<keyword evidence="3" id="KW-1185">Reference proteome</keyword>
<dbReference type="Gene3D" id="3.60.21.10">
    <property type="match status" value="1"/>
</dbReference>
<feature type="domain" description="Calcineurin-like phosphoesterase" evidence="1">
    <location>
        <begin position="5"/>
        <end position="214"/>
    </location>
</feature>
<dbReference type="Pfam" id="PF00149">
    <property type="entry name" value="Metallophos"/>
    <property type="match status" value="1"/>
</dbReference>
<reference evidence="3" key="1">
    <citation type="journal article" date="2019" name="Int. J. Syst. Evol. Microbiol.">
        <title>The Global Catalogue of Microorganisms (GCM) 10K type strain sequencing project: providing services to taxonomists for standard genome sequencing and annotation.</title>
        <authorList>
            <consortium name="The Broad Institute Genomics Platform"/>
            <consortium name="The Broad Institute Genome Sequencing Center for Infectious Disease"/>
            <person name="Wu L."/>
            <person name="Ma J."/>
        </authorList>
    </citation>
    <scope>NUCLEOTIDE SEQUENCE [LARGE SCALE GENOMIC DNA]</scope>
    <source>
        <strain evidence="3">YJ-61-S</strain>
    </source>
</reference>
<accession>A0ABV9HW11</accession>
<gene>
    <name evidence="2" type="ORF">ACFO3O_10540</name>
</gene>
<evidence type="ECO:0000313" key="3">
    <source>
        <dbReference type="Proteomes" id="UP001596043"/>
    </source>
</evidence>
<dbReference type="Proteomes" id="UP001596043">
    <property type="component" value="Unassembled WGS sequence"/>
</dbReference>